<evidence type="ECO:0000256" key="5">
    <source>
        <dbReference type="ARBA" id="ARBA00023027"/>
    </source>
</evidence>
<keyword evidence="10" id="KW-0732">Signal</keyword>
<keyword evidence="3" id="KW-0479">Metal-binding</keyword>
<dbReference type="EMBL" id="JBHLVF010000017">
    <property type="protein sequence ID" value="MFC0392454.1"/>
    <property type="molecule type" value="Genomic_DNA"/>
</dbReference>
<dbReference type="InterPro" id="IPR015955">
    <property type="entry name" value="Lactate_DH/Glyco_Ohase_4_C"/>
</dbReference>
<comment type="cofactor">
    <cofactor evidence="1">
        <name>Mn(2+)</name>
        <dbReference type="ChEBI" id="CHEBI:29035"/>
    </cofactor>
</comment>
<protein>
    <submittedName>
        <fullName evidence="12">Alpha-galactosidase</fullName>
        <ecNumber evidence="12">3.2.1.22</ecNumber>
    </submittedName>
</protein>
<dbReference type="Proteomes" id="UP001589818">
    <property type="component" value="Unassembled WGS sequence"/>
</dbReference>
<accession>A0ABV6J977</accession>
<evidence type="ECO:0000256" key="1">
    <source>
        <dbReference type="ARBA" id="ARBA00001936"/>
    </source>
</evidence>
<dbReference type="PANTHER" id="PTHR32092:SF6">
    <property type="entry name" value="ALPHA-GALACTOSIDASE"/>
    <property type="match status" value="1"/>
</dbReference>
<sequence length="470" mass="52164">MRKIAIIGAGSVVFCKTLMLDIMATPALAETEFVLMAPSTTKTSQVKAFADKVIAENGLKSKVSVTTDRREALRDANYVICSFQVGGVSAFELDYTIPKKYGVDQCIGDTLGPGGVFRALRSIPVILDTAKDMEELCPNATLLNYVNPMAMICWALGETNVKFVGLCHGVQTTLDLISGYTDIPKQEIDYVCAGINHMGWFTKLSHEGKDLYPLLRDKFEEPEFYVNEKVRGEVFRHFGYFMTESTGHLSEYVPWFRKNQKALDLYCDEPSFGGESGAYYKWCTYVADKYRTQDVLADEPTVLPPRSVEYCAYIIEALETGKTFKFNGNIRNDGMITNLPDECCAEGPIFADRTGLNRTIVGELPPQCAALNMTNINVQRLTVLAAKSGDPETVVQAIALDPLTSSVLTLKEIRDMVTEMLEAEREWLPQFAGRLPRPTPTITIPADIERAEVPIDPALAIFSRFGDLAK</sequence>
<feature type="chain" id="PRO_5045494754" evidence="10">
    <location>
        <begin position="30"/>
        <end position="470"/>
    </location>
</feature>
<organism evidence="12 13">
    <name type="scientific">Paenibacillus mendelii</name>
    <dbReference type="NCBI Taxonomy" id="206163"/>
    <lineage>
        <taxon>Bacteria</taxon>
        <taxon>Bacillati</taxon>
        <taxon>Bacillota</taxon>
        <taxon>Bacilli</taxon>
        <taxon>Bacillales</taxon>
        <taxon>Paenibacillaceae</taxon>
        <taxon>Paenibacillus</taxon>
    </lineage>
</organism>
<comment type="similarity">
    <text evidence="2 9">Belongs to the glycosyl hydrolase 4 family.</text>
</comment>
<dbReference type="CDD" id="cd05297">
    <property type="entry name" value="GH4_alpha_glucosidase_galactosidase"/>
    <property type="match status" value="1"/>
</dbReference>
<evidence type="ECO:0000256" key="6">
    <source>
        <dbReference type="ARBA" id="ARBA00023211"/>
    </source>
</evidence>
<dbReference type="NCBIfam" id="NF011657">
    <property type="entry name" value="PRK15076.1"/>
    <property type="match status" value="1"/>
</dbReference>
<dbReference type="Pfam" id="PF02056">
    <property type="entry name" value="Glyco_hydro_4"/>
    <property type="match status" value="1"/>
</dbReference>
<feature type="domain" description="Glycosyl hydrolase family 4 C-terminal" evidence="11">
    <location>
        <begin position="192"/>
        <end position="404"/>
    </location>
</feature>
<dbReference type="InterPro" id="IPR022616">
    <property type="entry name" value="Glyco_hydro_4_C"/>
</dbReference>
<comment type="cofactor">
    <cofactor evidence="9">
        <name>NAD(+)</name>
        <dbReference type="ChEBI" id="CHEBI:57540"/>
    </cofactor>
    <text evidence="9">Binds 1 NAD(+) per subunit.</text>
</comment>
<evidence type="ECO:0000313" key="13">
    <source>
        <dbReference type="Proteomes" id="UP001589818"/>
    </source>
</evidence>
<keyword evidence="6" id="KW-0464">Manganese</keyword>
<feature type="signal peptide" evidence="10">
    <location>
        <begin position="1"/>
        <end position="29"/>
    </location>
</feature>
<reference evidence="12 13" key="1">
    <citation type="submission" date="2024-09" db="EMBL/GenBank/DDBJ databases">
        <authorList>
            <person name="Sun Q."/>
            <person name="Mori K."/>
        </authorList>
    </citation>
    <scope>NUCLEOTIDE SEQUENCE [LARGE SCALE GENOMIC DNA]</scope>
    <source>
        <strain evidence="12 13">CCM 4839</strain>
    </source>
</reference>
<dbReference type="InterPro" id="IPR053715">
    <property type="entry name" value="GH4_Enzyme_sf"/>
</dbReference>
<evidence type="ECO:0000313" key="12">
    <source>
        <dbReference type="EMBL" id="MFC0392454.1"/>
    </source>
</evidence>
<dbReference type="SUPFAM" id="SSF56327">
    <property type="entry name" value="LDH C-terminal domain-like"/>
    <property type="match status" value="1"/>
</dbReference>
<dbReference type="Gene3D" id="3.90.1820.10">
    <property type="entry name" value="AglA-like glucosidase"/>
    <property type="match status" value="1"/>
</dbReference>
<dbReference type="PRINTS" id="PR00732">
    <property type="entry name" value="GLHYDRLASE4"/>
</dbReference>
<comment type="caution">
    <text evidence="12">The sequence shown here is derived from an EMBL/GenBank/DDBJ whole genome shotgun (WGS) entry which is preliminary data.</text>
</comment>
<keyword evidence="4 9" id="KW-0378">Hydrolase</keyword>
<evidence type="ECO:0000256" key="8">
    <source>
        <dbReference type="ARBA" id="ARBA00023295"/>
    </source>
</evidence>
<evidence type="ECO:0000256" key="4">
    <source>
        <dbReference type="ARBA" id="ARBA00022801"/>
    </source>
</evidence>
<dbReference type="SUPFAM" id="SSF51735">
    <property type="entry name" value="NAD(P)-binding Rossmann-fold domains"/>
    <property type="match status" value="1"/>
</dbReference>
<evidence type="ECO:0000256" key="10">
    <source>
        <dbReference type="SAM" id="SignalP"/>
    </source>
</evidence>
<evidence type="ECO:0000256" key="9">
    <source>
        <dbReference type="RuleBase" id="RU361152"/>
    </source>
</evidence>
<keyword evidence="8 9" id="KW-0326">Glycosidase</keyword>
<keyword evidence="5 9" id="KW-0520">NAD</keyword>
<evidence type="ECO:0000256" key="7">
    <source>
        <dbReference type="ARBA" id="ARBA00023277"/>
    </source>
</evidence>
<dbReference type="Pfam" id="PF11975">
    <property type="entry name" value="Glyco_hydro_4C"/>
    <property type="match status" value="1"/>
</dbReference>
<proteinExistence type="inferred from homology"/>
<dbReference type="InterPro" id="IPR001088">
    <property type="entry name" value="Glyco_hydro_4"/>
</dbReference>
<dbReference type="InterPro" id="IPR036291">
    <property type="entry name" value="NAD(P)-bd_dom_sf"/>
</dbReference>
<dbReference type="RefSeq" id="WP_204819538.1">
    <property type="nucleotide sequence ID" value="NZ_JANHOF010000003.1"/>
</dbReference>
<keyword evidence="13" id="KW-1185">Reference proteome</keyword>
<gene>
    <name evidence="12" type="primary">melA</name>
    <name evidence="12" type="ORF">ACFFJ8_13865</name>
</gene>
<evidence type="ECO:0000256" key="2">
    <source>
        <dbReference type="ARBA" id="ARBA00010141"/>
    </source>
</evidence>
<dbReference type="EC" id="3.2.1.22" evidence="12"/>
<keyword evidence="7" id="KW-0119">Carbohydrate metabolism</keyword>
<name>A0ABV6J977_9BACL</name>
<evidence type="ECO:0000256" key="3">
    <source>
        <dbReference type="ARBA" id="ARBA00022723"/>
    </source>
</evidence>
<evidence type="ECO:0000259" key="11">
    <source>
        <dbReference type="Pfam" id="PF11975"/>
    </source>
</evidence>
<dbReference type="GO" id="GO:0004557">
    <property type="term" value="F:alpha-galactosidase activity"/>
    <property type="evidence" value="ECO:0007669"/>
    <property type="project" value="UniProtKB-EC"/>
</dbReference>
<dbReference type="PANTHER" id="PTHR32092">
    <property type="entry name" value="6-PHOSPHO-BETA-GLUCOSIDASE-RELATED"/>
    <property type="match status" value="1"/>
</dbReference>